<evidence type="ECO:0000313" key="2">
    <source>
        <dbReference type="EMBL" id="VTQ66978.1"/>
    </source>
</evidence>
<dbReference type="RefSeq" id="WP_010738004.1">
    <property type="nucleotide sequence ID" value="NZ_AP027299.1"/>
</dbReference>
<dbReference type="AlphaFoldDB" id="A0A4U0ET51"/>
<dbReference type="EMBL" id="CABEEP010000001">
    <property type="protein sequence ID" value="VTQ66978.1"/>
    <property type="molecule type" value="Genomic_DNA"/>
</dbReference>
<sequence>MYSAQKELEQLKQVYQQQEIPHGIKNEMIKRYSLEEQRFNQRVKRKKQVKGLILSFAIIAMMFSSIFFNNQIRSFAEDLPLIGPVVKLILGKTLSDETIEIRVPQISTKDKENSQTIAGLNKKYFREGQENFEKAKVQYQDFKTNHFQVTGDYQKLLDDPRFLVIERKMTQTAADSYTEKRYDTIDKKSGVVLSLPLLFKDDQYLSVLTNEVKEQMQKNSKENPDQYYWTDDDFKDGLIKKTPLVTKDTSFYINKNHELVLVYDQFSIAPGYMGTPTFVIPKEVTRSLLASPDYLNE</sequence>
<evidence type="ECO:0000259" key="1">
    <source>
        <dbReference type="Pfam" id="PF11738"/>
    </source>
</evidence>
<comment type="caution">
    <text evidence="2">The sequence shown here is derived from an EMBL/GenBank/DDBJ whole genome shotgun (WGS) entry which is preliminary data.</text>
</comment>
<feature type="domain" description="DUF3298" evidence="1">
    <location>
        <begin position="198"/>
        <end position="282"/>
    </location>
</feature>
<proteinExistence type="predicted"/>
<dbReference type="InterPro" id="IPR037126">
    <property type="entry name" value="PdaC/RsiV-like_sf"/>
</dbReference>
<reference evidence="2 3" key="1">
    <citation type="submission" date="2019-05" db="EMBL/GenBank/DDBJ databases">
        <authorList>
            <consortium name="Pathogen Informatics"/>
        </authorList>
    </citation>
    <scope>NUCLEOTIDE SEQUENCE [LARGE SCALE GENOMIC DNA]</scope>
    <source>
        <strain evidence="2 3">NCTC12204</strain>
    </source>
</reference>
<name>A0A4U0ET51_ENTHR</name>
<dbReference type="Pfam" id="PF11738">
    <property type="entry name" value="DUF3298"/>
    <property type="match status" value="1"/>
</dbReference>
<dbReference type="Proteomes" id="UP000352698">
    <property type="component" value="Unassembled WGS sequence"/>
</dbReference>
<evidence type="ECO:0000313" key="3">
    <source>
        <dbReference type="Proteomes" id="UP000352698"/>
    </source>
</evidence>
<dbReference type="Gene3D" id="3.90.640.20">
    <property type="entry name" value="Heat-shock cognate protein, ATPase"/>
    <property type="match status" value="1"/>
</dbReference>
<organism evidence="2 3">
    <name type="scientific">Enterococcus hirae</name>
    <dbReference type="NCBI Taxonomy" id="1354"/>
    <lineage>
        <taxon>Bacteria</taxon>
        <taxon>Bacillati</taxon>
        <taxon>Bacillota</taxon>
        <taxon>Bacilli</taxon>
        <taxon>Lactobacillales</taxon>
        <taxon>Enterococcaceae</taxon>
        <taxon>Enterococcus</taxon>
    </lineage>
</organism>
<dbReference type="Gene3D" id="3.30.565.40">
    <property type="entry name" value="Fervidobacterium nodosum Rt17-B1 like"/>
    <property type="match status" value="1"/>
</dbReference>
<dbReference type="InterPro" id="IPR021729">
    <property type="entry name" value="DUF3298"/>
</dbReference>
<accession>A0A4U0ET51</accession>
<gene>
    <name evidence="2" type="primary">rsiV</name>
    <name evidence="2" type="ORF">NCTC12204_02046</name>
</gene>
<protein>
    <submittedName>
        <fullName evidence="2">Protein of uncharacterized function (DUF3298)</fullName>
    </submittedName>
</protein>